<organism evidence="10 11">
    <name type="scientific">Gigaspora margarita</name>
    <dbReference type="NCBI Taxonomy" id="4874"/>
    <lineage>
        <taxon>Eukaryota</taxon>
        <taxon>Fungi</taxon>
        <taxon>Fungi incertae sedis</taxon>
        <taxon>Mucoromycota</taxon>
        <taxon>Glomeromycotina</taxon>
        <taxon>Glomeromycetes</taxon>
        <taxon>Diversisporales</taxon>
        <taxon>Gigasporaceae</taxon>
        <taxon>Gigaspora</taxon>
    </lineage>
</organism>
<dbReference type="InterPro" id="IPR002083">
    <property type="entry name" value="MATH/TRAF_dom"/>
</dbReference>
<dbReference type="InterPro" id="IPR029346">
    <property type="entry name" value="USP_C"/>
</dbReference>
<dbReference type="SMART" id="SM00061">
    <property type="entry name" value="MATH"/>
    <property type="match status" value="1"/>
</dbReference>
<keyword evidence="11" id="KW-1185">Reference proteome</keyword>
<dbReference type="Pfam" id="PF12436">
    <property type="entry name" value="USP7_ICP0_bdg"/>
    <property type="match status" value="1"/>
</dbReference>
<protein>
    <recommendedName>
        <fullName evidence="3">ubiquitinyl hydrolase 1</fullName>
        <ecNumber evidence="3">3.4.19.12</ecNumber>
    </recommendedName>
</protein>
<keyword evidence="5" id="KW-0833">Ubl conjugation pathway</keyword>
<dbReference type="Pfam" id="PF14533">
    <property type="entry name" value="USP7_C2"/>
    <property type="match status" value="1"/>
</dbReference>
<comment type="caution">
    <text evidence="10">The sequence shown here is derived from an EMBL/GenBank/DDBJ whole genome shotgun (WGS) entry which is preliminary data.</text>
</comment>
<evidence type="ECO:0000256" key="4">
    <source>
        <dbReference type="ARBA" id="ARBA00022670"/>
    </source>
</evidence>
<comment type="similarity">
    <text evidence="2">Belongs to the peptidase C19 family.</text>
</comment>
<evidence type="ECO:0000256" key="2">
    <source>
        <dbReference type="ARBA" id="ARBA00009085"/>
    </source>
</evidence>
<keyword evidence="7" id="KW-0788">Thiol protease</keyword>
<keyword evidence="4" id="KW-0645">Protease</keyword>
<dbReference type="PANTHER" id="PTHR24006">
    <property type="entry name" value="UBIQUITIN CARBOXYL-TERMINAL HYDROLASE"/>
    <property type="match status" value="1"/>
</dbReference>
<dbReference type="Pfam" id="PF00443">
    <property type="entry name" value="UCH"/>
    <property type="match status" value="1"/>
</dbReference>
<evidence type="ECO:0000256" key="1">
    <source>
        <dbReference type="ARBA" id="ARBA00000707"/>
    </source>
</evidence>
<dbReference type="Proteomes" id="UP000789901">
    <property type="component" value="Unassembled WGS sequence"/>
</dbReference>
<dbReference type="SUPFAM" id="SSF49599">
    <property type="entry name" value="TRAF domain-like"/>
    <property type="match status" value="1"/>
</dbReference>
<dbReference type="InterPro" id="IPR038765">
    <property type="entry name" value="Papain-like_cys_pep_sf"/>
</dbReference>
<dbReference type="EC" id="3.4.19.12" evidence="3"/>
<dbReference type="InterPro" id="IPR024729">
    <property type="entry name" value="USP7_ICP0-binding_dom"/>
</dbReference>
<evidence type="ECO:0000313" key="11">
    <source>
        <dbReference type="Proteomes" id="UP000789901"/>
    </source>
</evidence>
<evidence type="ECO:0000256" key="7">
    <source>
        <dbReference type="ARBA" id="ARBA00022807"/>
    </source>
</evidence>
<dbReference type="PANTHER" id="PTHR24006:SF644">
    <property type="entry name" value="UBIQUITIN CARBOXYL-TERMINAL HYDROLASE 7"/>
    <property type="match status" value="1"/>
</dbReference>
<evidence type="ECO:0000313" key="10">
    <source>
        <dbReference type="EMBL" id="CAG8607225.1"/>
    </source>
</evidence>
<name>A0ABN7UIR6_GIGMA</name>
<reference evidence="10 11" key="1">
    <citation type="submission" date="2021-06" db="EMBL/GenBank/DDBJ databases">
        <authorList>
            <person name="Kallberg Y."/>
            <person name="Tangrot J."/>
            <person name="Rosling A."/>
        </authorList>
    </citation>
    <scope>NUCLEOTIDE SEQUENCE [LARGE SCALE GENOMIC DNA]</scope>
    <source>
        <strain evidence="10 11">120-4 pot B 10/14</strain>
    </source>
</reference>
<dbReference type="InterPro" id="IPR008974">
    <property type="entry name" value="TRAF-like"/>
</dbReference>
<comment type="catalytic activity">
    <reaction evidence="1">
        <text>Thiol-dependent hydrolysis of ester, thioester, amide, peptide and isopeptide bonds formed by the C-terminal Gly of ubiquitin (a 76-residue protein attached to proteins as an intracellular targeting signal).</text>
        <dbReference type="EC" id="3.4.19.12"/>
    </reaction>
</comment>
<evidence type="ECO:0000256" key="3">
    <source>
        <dbReference type="ARBA" id="ARBA00012759"/>
    </source>
</evidence>
<proteinExistence type="inferred from homology"/>
<feature type="domain" description="MATH" evidence="8">
    <location>
        <begin position="26"/>
        <end position="155"/>
    </location>
</feature>
<dbReference type="EMBL" id="CAJVQB010003407">
    <property type="protein sequence ID" value="CAG8607225.1"/>
    <property type="molecule type" value="Genomic_DNA"/>
</dbReference>
<dbReference type="Pfam" id="PF22486">
    <property type="entry name" value="MATH_2"/>
    <property type="match status" value="1"/>
</dbReference>
<keyword evidence="6" id="KW-0378">Hydrolase</keyword>
<dbReference type="Gene3D" id="2.60.210.10">
    <property type="entry name" value="Apoptosis, Tumor Necrosis Factor Receptor Associated Protein 2, Chain A"/>
    <property type="match status" value="1"/>
</dbReference>
<feature type="domain" description="USP" evidence="9">
    <location>
        <begin position="182"/>
        <end position="462"/>
    </location>
</feature>
<sequence>MTHFIADSQTIANDLMPNLGYEIEEFQYHTWRITSWGNLEKRITGPEFEAGGWKWRILLFPFGNNNSNVVSIYLDFADLKDAPTGWHSCVQFALLLWNPEDPTTSIYHNAHHCFNAEEPDWGFTRFCNQHKLFTPSEEHTRSLIENGCCNITAFVRILKEPTGLPWHNFVIDYDSRIVTGYVGLINQGATDYMNVELQLLFSIKYFRKAIYQILTEDDEPIKSIPLAMQRIFYQLQASNTSVETTELTKSFGWDSSNCYVQHDVQEFDRVLLDYLENKMKNTNADDTIPRLFAGKMKSYIRCVNGYKTLNDSFMNYILEKSCEGINKYQTENYGLQDAKKSVIFESFPPVLRIQLKRFEYDLQGNTIVKINDRFEYPLEIDLQRYLSPDSDRSKPHNYLLHGVIFHSGYLHEGSYYVFIKPEKNGKWFKFDDDRIIPVTDNEVLEDNAINSINAYMLIYIRESDIDFVLSPILAEDIPKHLQRRLDEEKALYEQRKKETEEPYLYLSTKIVTPDIFEHYQGFDLVNFKERQYPLSEIPQVKVLKTETYEAFKAMVAHKFDIPVEQIRLWIFIKRQNRTIRPDTLIFDSFLGEKMEKIRRKMVPRCNELKLFLEVAKTTNGKVIWFPPAESSFHILVFIKYFNPDTQSLKGICHLYVQRFDQVSKIIPILCEKKEFPPNTSLKIYEEIKPDMIEEMNLIITFQQSEIQNGDIICFQKALTEDEIQEHNSAGRIHDIPTFYESLSMRIIIKFKPKYIDKRQSPEFMLVLNKKYTYDDIAKRVAIFLRTDPLKLRFTTAYQTSGANKTVIKRTTTQTLSEILQTTYPPGSVLLYYEMLDINIVELETNKFFKVYWLGTTVKEEDVIDIFLPKTAIVNQIFQIIVKKLALKHNSRIRLYSVLQYKIQKEYDINDSIDEIQENVTLYAEEIPQDEIDLGANDKVIQVYHFIKDPLCTHGIPFKFVIKAGEPFATTKLRLKLRLGMNAKDFSKVKIAIVQALSYAKPQYINNGKYTHFSIDLYKFKITDKCHYTHPIDVILSDYGLTDEFLGLDHFVFHKLEIAV</sequence>
<evidence type="ECO:0000256" key="5">
    <source>
        <dbReference type="ARBA" id="ARBA00022786"/>
    </source>
</evidence>
<accession>A0ABN7UIR6</accession>
<dbReference type="SUPFAM" id="SSF54001">
    <property type="entry name" value="Cysteine proteinases"/>
    <property type="match status" value="1"/>
</dbReference>
<dbReference type="InterPro" id="IPR028889">
    <property type="entry name" value="USP"/>
</dbReference>
<dbReference type="PROSITE" id="PS50144">
    <property type="entry name" value="MATH"/>
    <property type="match status" value="1"/>
</dbReference>
<dbReference type="InterPro" id="IPR001394">
    <property type="entry name" value="Peptidase_C19_UCH"/>
</dbReference>
<dbReference type="Gene3D" id="3.10.20.90">
    <property type="entry name" value="Phosphatidylinositol 3-kinase Catalytic Subunit, Chain A, domain 1"/>
    <property type="match status" value="2"/>
</dbReference>
<gene>
    <name evidence="10" type="ORF">GMARGA_LOCUS7176</name>
</gene>
<dbReference type="PROSITE" id="PS50235">
    <property type="entry name" value="USP_3"/>
    <property type="match status" value="1"/>
</dbReference>
<evidence type="ECO:0000256" key="6">
    <source>
        <dbReference type="ARBA" id="ARBA00022801"/>
    </source>
</evidence>
<evidence type="ECO:0000259" key="9">
    <source>
        <dbReference type="PROSITE" id="PS50235"/>
    </source>
</evidence>
<dbReference type="InterPro" id="IPR050164">
    <property type="entry name" value="Peptidase_C19"/>
</dbReference>
<dbReference type="Gene3D" id="3.90.70.10">
    <property type="entry name" value="Cysteine proteinases"/>
    <property type="match status" value="1"/>
</dbReference>
<evidence type="ECO:0000259" key="8">
    <source>
        <dbReference type="PROSITE" id="PS50144"/>
    </source>
</evidence>